<name>A0A3D0KH81_9GAMM</name>
<gene>
    <name evidence="2" type="ORF">DEO68_11735</name>
</gene>
<feature type="domain" description="DUF4440" evidence="1">
    <location>
        <begin position="8"/>
        <end position="110"/>
    </location>
</feature>
<dbReference type="EMBL" id="DOTR01000062">
    <property type="protein sequence ID" value="HCA02824.1"/>
    <property type="molecule type" value="Genomic_DNA"/>
</dbReference>
<comment type="caution">
    <text evidence="2">The sequence shown here is derived from an EMBL/GenBank/DDBJ whole genome shotgun (WGS) entry which is preliminary data.</text>
</comment>
<sequence>MEIEADLIEKERALLSFEVRRSAVKLRSLLSSDFLEIGASGDFFGLDRVLDCLPQESAWSAISQDFEHRRLSADLIQLFYRVAISRQNGLGTSYSRRTSIWRKEGSEWKMVYNQGTAISPFEVQP</sequence>
<dbReference type="AlphaFoldDB" id="A0A3D0KH81"/>
<dbReference type="SUPFAM" id="SSF54427">
    <property type="entry name" value="NTF2-like"/>
    <property type="match status" value="1"/>
</dbReference>
<protein>
    <submittedName>
        <fullName evidence="2">DUF4440 domain-containing protein</fullName>
    </submittedName>
</protein>
<dbReference type="Gene3D" id="3.10.450.50">
    <property type="match status" value="1"/>
</dbReference>
<evidence type="ECO:0000259" key="1">
    <source>
        <dbReference type="Pfam" id="PF14534"/>
    </source>
</evidence>
<dbReference type="InterPro" id="IPR027843">
    <property type="entry name" value="DUF4440"/>
</dbReference>
<accession>A0A3D0KH81</accession>
<dbReference type="Pfam" id="PF14534">
    <property type="entry name" value="DUF4440"/>
    <property type="match status" value="1"/>
</dbReference>
<proteinExistence type="predicted"/>
<dbReference type="InterPro" id="IPR032710">
    <property type="entry name" value="NTF2-like_dom_sf"/>
</dbReference>
<reference evidence="2" key="1">
    <citation type="journal article" date="2018" name="Nat. Biotechnol.">
        <title>A standardized bacterial taxonomy based on genome phylogeny substantially revises the tree of life.</title>
        <authorList>
            <person name="Parks D.H."/>
            <person name="Chuvochina M."/>
            <person name="Waite D.W."/>
            <person name="Rinke C."/>
            <person name="Skarshewski A."/>
            <person name="Chaumeil P.A."/>
            <person name="Hugenholtz P."/>
        </authorList>
    </citation>
    <scope>NUCLEOTIDE SEQUENCE [LARGE SCALE GENOMIC DNA]</scope>
    <source>
        <strain evidence="2">UBA11284</strain>
    </source>
</reference>
<evidence type="ECO:0000313" key="2">
    <source>
        <dbReference type="EMBL" id="HCA02824.1"/>
    </source>
</evidence>
<organism evidence="2">
    <name type="scientific">Halomonas campaniensis</name>
    <dbReference type="NCBI Taxonomy" id="213554"/>
    <lineage>
        <taxon>Bacteria</taxon>
        <taxon>Pseudomonadati</taxon>
        <taxon>Pseudomonadota</taxon>
        <taxon>Gammaproteobacteria</taxon>
        <taxon>Oceanospirillales</taxon>
        <taxon>Halomonadaceae</taxon>
        <taxon>Halomonas</taxon>
    </lineage>
</organism>